<dbReference type="Proteomes" id="UP000092177">
    <property type="component" value="Chromosome 8"/>
</dbReference>
<dbReference type="GeneID" id="28870586"/>
<evidence type="ECO:0000313" key="1">
    <source>
        <dbReference type="EMBL" id="OBR04802.1"/>
    </source>
</evidence>
<gene>
    <name evidence="1" type="ORF">CH63R_11505</name>
</gene>
<sequence length="144" mass="15474">MRIVVVPATTSCINQPIPPVILMLSDLNSPDKLLLTHTRFYPTIYTPSSHKATLTHSLKMRTATVTAAFASLLMTVAAAPQGFNCQSHGFCTYSDPNCNFCLNIAGSAKLDICHQFNPAYTSAPGDISRGPSGADFQCMLTCCL</sequence>
<dbReference type="VEuPathDB" id="FungiDB:CH63R_11505"/>
<dbReference type="KEGG" id="chig:CH63R_11505"/>
<dbReference type="OrthoDB" id="4820484at2759"/>
<evidence type="ECO:0000313" key="2">
    <source>
        <dbReference type="Proteomes" id="UP000092177"/>
    </source>
</evidence>
<organism evidence="1 2">
    <name type="scientific">Colletotrichum higginsianum (strain IMI 349063)</name>
    <name type="common">Crucifer anthracnose fungus</name>
    <dbReference type="NCBI Taxonomy" id="759273"/>
    <lineage>
        <taxon>Eukaryota</taxon>
        <taxon>Fungi</taxon>
        <taxon>Dikarya</taxon>
        <taxon>Ascomycota</taxon>
        <taxon>Pezizomycotina</taxon>
        <taxon>Sordariomycetes</taxon>
        <taxon>Hypocreomycetidae</taxon>
        <taxon>Glomerellales</taxon>
        <taxon>Glomerellaceae</taxon>
        <taxon>Colletotrichum</taxon>
        <taxon>Colletotrichum destructivum species complex</taxon>
    </lineage>
</organism>
<dbReference type="EMBL" id="LTAN01000008">
    <property type="protein sequence ID" value="OBR04802.1"/>
    <property type="molecule type" value="Genomic_DNA"/>
</dbReference>
<name>A0A1B7XYH9_COLHI</name>
<protein>
    <submittedName>
        <fullName evidence="1">EC34 protein</fullName>
    </submittedName>
</protein>
<comment type="caution">
    <text evidence="1">The sequence shown here is derived from an EMBL/GenBank/DDBJ whole genome shotgun (WGS) entry which is preliminary data.</text>
</comment>
<keyword evidence="2" id="KW-1185">Reference proteome</keyword>
<accession>A0A1B7XYH9</accession>
<reference evidence="2" key="1">
    <citation type="journal article" date="2017" name="BMC Genomics">
        <title>Gapless genome assembly of Colletotrichum higginsianum reveals chromosome structure and association of transposable elements with secondary metabolite gene clusters.</title>
        <authorList>
            <person name="Dallery J.-F."/>
            <person name="Lapalu N."/>
            <person name="Zampounis A."/>
            <person name="Pigne S."/>
            <person name="Luyten I."/>
            <person name="Amselem J."/>
            <person name="Wittenberg A.H.J."/>
            <person name="Zhou S."/>
            <person name="de Queiroz M.V."/>
            <person name="Robin G.P."/>
            <person name="Auger A."/>
            <person name="Hainaut M."/>
            <person name="Henrissat B."/>
            <person name="Kim K.-T."/>
            <person name="Lee Y.-H."/>
            <person name="Lespinet O."/>
            <person name="Schwartz D.C."/>
            <person name="Thon M.R."/>
            <person name="O'Connell R.J."/>
        </authorList>
    </citation>
    <scope>NUCLEOTIDE SEQUENCE [LARGE SCALE GENOMIC DNA]</scope>
    <source>
        <strain evidence="2">IMI 349063</strain>
    </source>
</reference>
<dbReference type="AlphaFoldDB" id="A0A1B7XYH9"/>
<proteinExistence type="predicted"/>
<dbReference type="RefSeq" id="XP_018153320.1">
    <property type="nucleotide sequence ID" value="XM_018306479.1"/>
</dbReference>